<name>A0A371BY21_YARLL</name>
<evidence type="ECO:0000256" key="5">
    <source>
        <dbReference type="ARBA" id="ARBA00022856"/>
    </source>
</evidence>
<feature type="transmembrane region" description="Helical" evidence="9">
    <location>
        <begin position="818"/>
        <end position="838"/>
    </location>
</feature>
<reference evidence="10 11" key="1">
    <citation type="submission" date="2018-07" db="EMBL/GenBank/DDBJ databases">
        <title>Draft Genome Assemblies for Five Robust Yarrowia lipolytica Strains Exhibiting High Lipid Production and Pentose Sugar Utilization and Sugar Alcohol Secretion from Undetoxified Lignocellulosic Biomass Hydrolysates.</title>
        <authorList>
            <consortium name="DOE Joint Genome Institute"/>
            <person name="Walker C."/>
            <person name="Ryu S."/>
            <person name="Na H."/>
            <person name="Zane M."/>
            <person name="LaButti K."/>
            <person name="Lipzen A."/>
            <person name="Haridas S."/>
            <person name="Barry K."/>
            <person name="Grigoriev I.V."/>
            <person name="Quarterman J."/>
            <person name="Slininger P."/>
            <person name="Dien B."/>
            <person name="Trinh C.T."/>
        </authorList>
    </citation>
    <scope>NUCLEOTIDE SEQUENCE [LARGE SCALE GENOMIC DNA]</scope>
    <source>
        <strain evidence="10 11">YB392</strain>
    </source>
</reference>
<keyword evidence="7 9" id="KW-1133">Transmembrane helix</keyword>
<dbReference type="PANTHER" id="PTHR22601">
    <property type="entry name" value="ISP4 LIKE PROTEIN"/>
    <property type="match status" value="1"/>
</dbReference>
<evidence type="ECO:0000256" key="6">
    <source>
        <dbReference type="ARBA" id="ARBA00022927"/>
    </source>
</evidence>
<dbReference type="InterPro" id="IPR021109">
    <property type="entry name" value="Peptidase_aspartic_dom_sf"/>
</dbReference>
<keyword evidence="4 9" id="KW-0812">Transmembrane</keyword>
<feature type="transmembrane region" description="Helical" evidence="9">
    <location>
        <begin position="576"/>
        <end position="600"/>
    </location>
</feature>
<dbReference type="NCBIfam" id="TIGR00728">
    <property type="entry name" value="OPT_sfam"/>
    <property type="match status" value="1"/>
</dbReference>
<dbReference type="GO" id="GO:0016020">
    <property type="term" value="C:membrane"/>
    <property type="evidence" value="ECO:0007669"/>
    <property type="project" value="UniProtKB-SubCell"/>
</dbReference>
<evidence type="ECO:0000256" key="2">
    <source>
        <dbReference type="ARBA" id="ARBA00008807"/>
    </source>
</evidence>
<evidence type="ECO:0000313" key="10">
    <source>
        <dbReference type="EMBL" id="RDW22985.1"/>
    </source>
</evidence>
<dbReference type="InterPro" id="IPR004648">
    <property type="entry name" value="Oligpept_transpt"/>
</dbReference>
<dbReference type="GO" id="GO:0015031">
    <property type="term" value="P:protein transport"/>
    <property type="evidence" value="ECO:0007669"/>
    <property type="project" value="UniProtKB-KW"/>
</dbReference>
<gene>
    <name evidence="10" type="ORF">B0I71DRAFT_177384</name>
</gene>
<dbReference type="VEuPathDB" id="FungiDB:YALI1_C15707g"/>
<feature type="transmembrane region" description="Helical" evidence="9">
    <location>
        <begin position="727"/>
        <end position="746"/>
    </location>
</feature>
<evidence type="ECO:0000256" key="3">
    <source>
        <dbReference type="ARBA" id="ARBA00022448"/>
    </source>
</evidence>
<feature type="transmembrane region" description="Helical" evidence="9">
    <location>
        <begin position="485"/>
        <end position="504"/>
    </location>
</feature>
<dbReference type="VEuPathDB" id="FungiDB:YALI0_C11253g"/>
<evidence type="ECO:0000256" key="8">
    <source>
        <dbReference type="ARBA" id="ARBA00023136"/>
    </source>
</evidence>
<keyword evidence="3" id="KW-0813">Transport</keyword>
<feature type="transmembrane region" description="Helical" evidence="9">
    <location>
        <begin position="790"/>
        <end position="806"/>
    </location>
</feature>
<evidence type="ECO:0000256" key="9">
    <source>
        <dbReference type="SAM" id="Phobius"/>
    </source>
</evidence>
<dbReference type="InterPro" id="IPR004813">
    <property type="entry name" value="OPT"/>
</dbReference>
<evidence type="ECO:0000256" key="4">
    <source>
        <dbReference type="ARBA" id="ARBA00022692"/>
    </source>
</evidence>
<dbReference type="AlphaFoldDB" id="A0A371BY21"/>
<comment type="subcellular location">
    <subcellularLocation>
        <location evidence="1">Membrane</location>
        <topology evidence="1">Multi-pass membrane protein</topology>
    </subcellularLocation>
</comment>
<protein>
    <submittedName>
        <fullName evidence="10">OPT oligopeptide transporter protein-domain-containing protein</fullName>
    </submittedName>
</protein>
<feature type="transmembrane region" description="Helical" evidence="9">
    <location>
        <begin position="273"/>
        <end position="294"/>
    </location>
</feature>
<feature type="transmembrane region" description="Helical" evidence="9">
    <location>
        <begin position="410"/>
        <end position="432"/>
    </location>
</feature>
<keyword evidence="8 9" id="KW-0472">Membrane</keyword>
<evidence type="ECO:0000313" key="11">
    <source>
        <dbReference type="Proteomes" id="UP000256601"/>
    </source>
</evidence>
<dbReference type="Proteomes" id="UP000256601">
    <property type="component" value="Unassembled WGS sequence"/>
</dbReference>
<comment type="similarity">
    <text evidence="2">Belongs to the oligopeptide OPT transporter family.</text>
</comment>
<dbReference type="SUPFAM" id="SSF50630">
    <property type="entry name" value="Acid proteases"/>
    <property type="match status" value="1"/>
</dbReference>
<feature type="transmembrane region" description="Helical" evidence="9">
    <location>
        <begin position="333"/>
        <end position="352"/>
    </location>
</feature>
<dbReference type="EMBL" id="KZ859126">
    <property type="protein sequence ID" value="RDW22985.1"/>
    <property type="molecule type" value="Genomic_DNA"/>
</dbReference>
<proteinExistence type="inferred from homology"/>
<feature type="transmembrane region" description="Helical" evidence="9">
    <location>
        <begin position="657"/>
        <end position="681"/>
    </location>
</feature>
<dbReference type="Pfam" id="PF03169">
    <property type="entry name" value="OPT"/>
    <property type="match status" value="1"/>
</dbReference>
<keyword evidence="6" id="KW-0653">Protein transport</keyword>
<keyword evidence="5" id="KW-0571">Peptide transport</keyword>
<evidence type="ECO:0000256" key="1">
    <source>
        <dbReference type="ARBA" id="ARBA00004141"/>
    </source>
</evidence>
<dbReference type="GO" id="GO:0035673">
    <property type="term" value="F:oligopeptide transmembrane transporter activity"/>
    <property type="evidence" value="ECO:0007669"/>
    <property type="project" value="InterPro"/>
</dbReference>
<evidence type="ECO:0000256" key="7">
    <source>
        <dbReference type="ARBA" id="ARBA00022989"/>
    </source>
</evidence>
<organism evidence="10 11">
    <name type="scientific">Yarrowia lipolytica</name>
    <name type="common">Candida lipolytica</name>
    <dbReference type="NCBI Taxonomy" id="4952"/>
    <lineage>
        <taxon>Eukaryota</taxon>
        <taxon>Fungi</taxon>
        <taxon>Dikarya</taxon>
        <taxon>Ascomycota</taxon>
        <taxon>Saccharomycotina</taxon>
        <taxon>Dipodascomycetes</taxon>
        <taxon>Dipodascales</taxon>
        <taxon>Dipodascales incertae sedis</taxon>
        <taxon>Yarrowia</taxon>
    </lineage>
</organism>
<dbReference type="NCBIfam" id="TIGR00727">
    <property type="entry name" value="ISP4_OPT"/>
    <property type="match status" value="1"/>
</dbReference>
<feature type="transmembrane region" description="Helical" evidence="9">
    <location>
        <begin position="549"/>
        <end position="569"/>
    </location>
</feature>
<sequence>MKINVIEAAKHAKELWLKKDPRDEDELQSDVQVEVVEVEEHLLEWMGAKLGVPPSDMDGGYPREVHFMAEKLAEMSLEKALELVKTNYDYHDHDNNFRHEYRMEIKGLLDIFKDSPVESEKEDPENILLIRYWATIFDWWSPYPEVRSVTDPFDETDTTVETWRVWVLGTIWVAISAFVNQFFSVRLPAITLDASVCQLLLYPCGRLLQYALPDWGFRFRGKRYTLNPGIWSQKEQLLATVMVTCANGTPYITSNVITQALPIFYNQKWASDYGYQFVFMLTTQMIGFGMSGLLKRVAVYPVKAMWPSLLPTLAVNKALLAPNRKESINGWKISRYNFFMVIFAVSFLYFWVPNYLMNFMQTFNWMTWISPRNADLAIVTGSIEGLGFNPIPTFDWNQATALLAPITLPLYTSVTGFCGALFGGLVILALYYSNNSWTGYISINSNRLFDNKGEVFNVTRILTDYRFDRDKYLAYSTPYYSAGNLVAYSANFSIFTFSFVYTILTDWRAMKDAIVDTAKAVRYIHRSNYYGKVDPYSRYMRKHKEVPDWWFYLVMIIMFVLSVVLVEVWPVDTPVWCIVFVIGLVAVFIIPFTVFLSYTATELTLNVLSELMIGYALPGRFMALNLVKALSVQIAQQAQAYTKDQKLTHYAHLPPRTIFWLQLWATLVNGVVAMGVIQFQLGQEKLCEPDNKMKFTCPEQTTFFTASVAWGVIGPKKMFNKYPVMKWMFLFGACAGLFFFFVQVTMPKLMVRWFPKHADRIDFYRRKFLYFNPLIFVMGIVDGWSPYNLTYKVGGLYLALVFNGYIKGRYLAWWRKYAYVMEAAIVTGIALSAIIIFFSVQYNPKDLDWWGNSVVNAGYDSEGIPPNVQVPEDPGYFGPPPSECTGAVINLDTITVNGTDVSFDESALLDSGLIVIAISDPQFKSRARFFFDCNTNVSLKFNFGHHTIVSDQSSFLLPFSYFSGTPSDTECMFAVQNLAVSGPRSG</sequence>
<accession>A0A371BY21</accession>